<protein>
    <submittedName>
        <fullName evidence="2">Uncharacterized protein</fullName>
    </submittedName>
</protein>
<keyword evidence="1" id="KW-0472">Membrane</keyword>
<evidence type="ECO:0000256" key="1">
    <source>
        <dbReference type="SAM" id="Phobius"/>
    </source>
</evidence>
<feature type="transmembrane region" description="Helical" evidence="1">
    <location>
        <begin position="43"/>
        <end position="61"/>
    </location>
</feature>
<keyword evidence="3" id="KW-1185">Reference proteome</keyword>
<dbReference type="Proteomes" id="UP000838308">
    <property type="component" value="Unassembled WGS sequence"/>
</dbReference>
<proteinExistence type="predicted"/>
<name>A0ABM9EKV1_9BACI</name>
<gene>
    <name evidence="2" type="ORF">BACCIP111895_00335</name>
</gene>
<accession>A0ABM9EKV1</accession>
<keyword evidence="1" id="KW-1133">Transmembrane helix</keyword>
<dbReference type="RefSeq" id="WP_248733536.1">
    <property type="nucleotide sequence ID" value="NZ_CALBWS010000001.1"/>
</dbReference>
<evidence type="ECO:0000313" key="3">
    <source>
        <dbReference type="Proteomes" id="UP000838308"/>
    </source>
</evidence>
<comment type="caution">
    <text evidence="2">The sequence shown here is derived from an EMBL/GenBank/DDBJ whole genome shotgun (WGS) entry which is preliminary data.</text>
</comment>
<keyword evidence="1" id="KW-0812">Transmembrane</keyword>
<dbReference type="EMBL" id="CALBWS010000001">
    <property type="protein sequence ID" value="CAH2713200.1"/>
    <property type="molecule type" value="Genomic_DNA"/>
</dbReference>
<reference evidence="2" key="1">
    <citation type="submission" date="2022-04" db="EMBL/GenBank/DDBJ databases">
        <authorList>
            <person name="Criscuolo A."/>
        </authorList>
    </citation>
    <scope>NUCLEOTIDE SEQUENCE</scope>
    <source>
        <strain evidence="2">CIP111895</strain>
    </source>
</reference>
<evidence type="ECO:0000313" key="2">
    <source>
        <dbReference type="EMBL" id="CAH2713200.1"/>
    </source>
</evidence>
<sequence length="63" mass="6996">MNFSILLIIVILILAVVSTLSLTGKNDDNYSTSTKQNTFRLTAIYIIVILLALVGLGWYITHI</sequence>
<organism evidence="2 3">
    <name type="scientific">Neobacillus rhizosphaerae</name>
    <dbReference type="NCBI Taxonomy" id="2880965"/>
    <lineage>
        <taxon>Bacteria</taxon>
        <taxon>Bacillati</taxon>
        <taxon>Bacillota</taxon>
        <taxon>Bacilli</taxon>
        <taxon>Bacillales</taxon>
        <taxon>Bacillaceae</taxon>
        <taxon>Neobacillus</taxon>
    </lineage>
</organism>